<protein>
    <submittedName>
        <fullName evidence="1">Uncharacterized protein</fullName>
    </submittedName>
</protein>
<dbReference type="HOGENOM" id="CLU_3263984_0_0_2"/>
<dbReference type="Proteomes" id="UP000011280">
    <property type="component" value="Chromosome"/>
</dbReference>
<reference evidence="1 2" key="1">
    <citation type="journal article" date="2012" name="ISME J.">
        <title>Genomic evidence of rapid, global-scale gene flow in a Sulfolobus species.</title>
        <authorList>
            <person name="Mao D."/>
            <person name="Grogan D."/>
        </authorList>
    </citation>
    <scope>NUCLEOTIDE SEQUENCE [LARGE SCALE GENOMIC DNA]</scope>
    <source>
        <strain evidence="1 2">Ron12/I</strain>
    </source>
</reference>
<sequence length="41" mass="4859">MDFKDTISIDNEVVNITKSRIFIALRNLEYVITNEIKRITM</sequence>
<dbReference type="EMBL" id="CP002818">
    <property type="protein sequence ID" value="AGE73346.1"/>
    <property type="molecule type" value="Genomic_DNA"/>
</dbReference>
<accession>M1J252</accession>
<name>M1J252_9CREN</name>
<dbReference type="AlphaFoldDB" id="M1J252"/>
<evidence type="ECO:0000313" key="2">
    <source>
        <dbReference type="Proteomes" id="UP000011280"/>
    </source>
</evidence>
<evidence type="ECO:0000313" key="1">
    <source>
        <dbReference type="EMBL" id="AGE73346.1"/>
    </source>
</evidence>
<dbReference type="KEGG" id="sacr:SacRon12I_05530"/>
<proteinExistence type="predicted"/>
<gene>
    <name evidence="1" type="ORF">SacRon12I_05530</name>
</gene>
<organism evidence="2">
    <name type="scientific">Sulfolobus acidocaldarius Ron12/I</name>
    <dbReference type="NCBI Taxonomy" id="1028567"/>
    <lineage>
        <taxon>Archaea</taxon>
        <taxon>Thermoproteota</taxon>
        <taxon>Thermoprotei</taxon>
        <taxon>Sulfolobales</taxon>
        <taxon>Sulfolobaceae</taxon>
        <taxon>Sulfolobus</taxon>
    </lineage>
</organism>